<dbReference type="InterPro" id="IPR047865">
    <property type="entry name" value="Ribosomal_uL10_bac_type"/>
</dbReference>
<evidence type="ECO:0000256" key="1">
    <source>
        <dbReference type="ARBA" id="ARBA00002633"/>
    </source>
</evidence>
<comment type="similarity">
    <text evidence="2 6">Belongs to the universal ribosomal protein uL10 family.</text>
</comment>
<dbReference type="Gene3D" id="6.10.250.290">
    <property type="match status" value="1"/>
</dbReference>
<keyword evidence="6" id="KW-0699">rRNA-binding</keyword>
<gene>
    <name evidence="6 7" type="primary">rplJ</name>
    <name evidence="7" type="ORF">CleRT_13680</name>
</gene>
<keyword evidence="8" id="KW-1185">Reference proteome</keyword>
<reference evidence="7 8" key="1">
    <citation type="journal article" date="2015" name="Genome Biol. Evol.">
        <title>Distinctive Genome Reduction Rates Revealed by Genomic Analyses of Two Coxiella-Like Endosymbionts in Ticks.</title>
        <authorList>
            <person name="Gottlieb Y."/>
            <person name="Lalzar I."/>
            <person name="Klasson L."/>
        </authorList>
    </citation>
    <scope>NUCLEOTIDE SEQUENCE [LARGE SCALE GENOMIC DNA]</scope>
    <source>
        <strain evidence="7 8">CRt</strain>
    </source>
</reference>
<dbReference type="InterPro" id="IPR001790">
    <property type="entry name" value="Ribosomal_uL10"/>
</dbReference>
<protein>
    <recommendedName>
        <fullName evidence="5 6">Large ribosomal subunit protein uL10</fullName>
    </recommendedName>
</protein>
<dbReference type="Pfam" id="PF00466">
    <property type="entry name" value="Ribosomal_L10"/>
    <property type="match status" value="1"/>
</dbReference>
<dbReference type="CDD" id="cd05797">
    <property type="entry name" value="Ribosomal_L10"/>
    <property type="match status" value="1"/>
</dbReference>
<evidence type="ECO:0000256" key="2">
    <source>
        <dbReference type="ARBA" id="ARBA00008889"/>
    </source>
</evidence>
<dbReference type="InterPro" id="IPR002363">
    <property type="entry name" value="Ribosomal_uL10_CS_bac"/>
</dbReference>
<dbReference type="HAMAP" id="MF_00362">
    <property type="entry name" value="Ribosomal_uL10"/>
    <property type="match status" value="1"/>
</dbReference>
<accession>A0ABN4HRL0</accession>
<organism evidence="7 8">
    <name type="scientific">Candidatus Coxiella mudrowiae</name>
    <dbReference type="NCBI Taxonomy" id="2054173"/>
    <lineage>
        <taxon>Bacteria</taxon>
        <taxon>Pseudomonadati</taxon>
        <taxon>Pseudomonadota</taxon>
        <taxon>Gammaproteobacteria</taxon>
        <taxon>Legionellales</taxon>
        <taxon>Coxiellaceae</taxon>
        <taxon>Coxiella</taxon>
    </lineage>
</organism>
<proteinExistence type="inferred from homology"/>
<dbReference type="InterPro" id="IPR022973">
    <property type="entry name" value="Ribosomal_uL10_bac"/>
</dbReference>
<dbReference type="RefSeq" id="WP_048875585.1">
    <property type="nucleotide sequence ID" value="NZ_CP011126.1"/>
</dbReference>
<comment type="function">
    <text evidence="1 6">Forms part of the ribosomal stalk, playing a central role in the interaction of the ribosome with GTP-bound translation factors.</text>
</comment>
<dbReference type="SUPFAM" id="SSF160369">
    <property type="entry name" value="Ribosomal protein L10-like"/>
    <property type="match status" value="1"/>
</dbReference>
<keyword evidence="3 6" id="KW-0689">Ribosomal protein</keyword>
<sequence length="175" mass="19102">MALNLEQKKAIVAELSDIAQQAISVVVADYRGLTVSEMSELRKTARNAGVTMRVYRNTLARRAFKETPYACLDKVLTGPIVLFFSQQEPGAAARLIEKFIKEHEQLEVKALAFGAELLSADKLKAVAQLPSREEALSQSAAVLLAPVTKFLRALNEPVAQVVRVVAAIQDQKKAA</sequence>
<dbReference type="GO" id="GO:0005840">
    <property type="term" value="C:ribosome"/>
    <property type="evidence" value="ECO:0007669"/>
    <property type="project" value="UniProtKB-KW"/>
</dbReference>
<dbReference type="PANTHER" id="PTHR11560">
    <property type="entry name" value="39S RIBOSOMAL PROTEIN L10, MITOCHONDRIAL"/>
    <property type="match status" value="1"/>
</dbReference>
<evidence type="ECO:0000256" key="3">
    <source>
        <dbReference type="ARBA" id="ARBA00022980"/>
    </source>
</evidence>
<dbReference type="EMBL" id="CP011126">
    <property type="protein sequence ID" value="AKQ33926.1"/>
    <property type="molecule type" value="Genomic_DNA"/>
</dbReference>
<evidence type="ECO:0000256" key="4">
    <source>
        <dbReference type="ARBA" id="ARBA00023274"/>
    </source>
</evidence>
<keyword evidence="4 6" id="KW-0687">Ribonucleoprotein</keyword>
<dbReference type="PROSITE" id="PS01109">
    <property type="entry name" value="RIBOSOMAL_L10"/>
    <property type="match status" value="1"/>
</dbReference>
<dbReference type="Proteomes" id="UP000063965">
    <property type="component" value="Chromosome"/>
</dbReference>
<comment type="subunit">
    <text evidence="6">Part of the ribosomal stalk of the 50S ribosomal subunit. The N-terminus interacts with L11 and the large rRNA to form the base of the stalk. The C-terminus forms an elongated spine to which L12 dimers bind in a sequential fashion forming a multimeric L10(L12)X complex.</text>
</comment>
<evidence type="ECO:0000313" key="8">
    <source>
        <dbReference type="Proteomes" id="UP000063965"/>
    </source>
</evidence>
<evidence type="ECO:0000313" key="7">
    <source>
        <dbReference type="EMBL" id="AKQ33926.1"/>
    </source>
</evidence>
<name>A0ABN4HRL0_9COXI</name>
<dbReference type="Gene3D" id="3.30.70.1730">
    <property type="match status" value="1"/>
</dbReference>
<evidence type="ECO:0000256" key="6">
    <source>
        <dbReference type="HAMAP-Rule" id="MF_00362"/>
    </source>
</evidence>
<dbReference type="NCBIfam" id="NF000955">
    <property type="entry name" value="PRK00099.1-1"/>
    <property type="match status" value="1"/>
</dbReference>
<keyword evidence="6" id="KW-0694">RNA-binding</keyword>
<evidence type="ECO:0000256" key="5">
    <source>
        <dbReference type="ARBA" id="ARBA00035202"/>
    </source>
</evidence>
<dbReference type="InterPro" id="IPR043141">
    <property type="entry name" value="Ribosomal_uL10-like_sf"/>
</dbReference>